<dbReference type="GO" id="GO:0015297">
    <property type="term" value="F:antiporter activity"/>
    <property type="evidence" value="ECO:0007669"/>
    <property type="project" value="InterPro"/>
</dbReference>
<sequence>MSEQAQHQAANPYLEGSLSRLYVKTALPMILVMMINGLYTVVDAAFIGHFVGPEALSAVTLMFPVFMFFVALGNLVGGGMVSIVARRLGAGDVAGARDTFGAAQLLTIVFWLLLNLLYFTVGKGLILAMAAGDASLAGLSMDYIGPLVVGAALNFFVGVHWDALRAEGKVGATTLIAVAATFLNGIFNYILIVQLQMGVFGSAIGTLMAQGVAFVLVYILRKRGNMKLPFIAVPHGDVLGLWKRILALGLPPSLSFLGVSLVSGLVIFTLQGWAGDGYGTSVAAYGVITRISGFTFLPLLGLSMAAQAIVGNNFGAERYDRSDGALRVALASALLYCALMEGVMIAGAPWIGSIFVSDAAVINEVGRIMPLMMLTFFIFGPCFILSGYFQALGDARMAAFMGLAKPYLFSLPLILLLPFALGERGIWLSSPVGDVALTLIAIFVLTRIGKRTGARFGLFRHTPAEA</sequence>
<evidence type="ECO:0000256" key="9">
    <source>
        <dbReference type="ARBA" id="ARBA00023251"/>
    </source>
</evidence>
<dbReference type="InterPro" id="IPR045070">
    <property type="entry name" value="MATE_MepA-like"/>
</dbReference>
<accession>A0AAF0BK88</accession>
<keyword evidence="9" id="KW-0046">Antibiotic resistance</keyword>
<dbReference type="GO" id="GO:0005886">
    <property type="term" value="C:plasma membrane"/>
    <property type="evidence" value="ECO:0007669"/>
    <property type="project" value="UniProtKB-SubCell"/>
</dbReference>
<feature type="transmembrane region" description="Helical" evidence="10">
    <location>
        <begin position="294"/>
        <end position="316"/>
    </location>
</feature>
<dbReference type="Pfam" id="PF01554">
    <property type="entry name" value="MatE"/>
    <property type="match status" value="2"/>
</dbReference>
<feature type="transmembrane region" description="Helical" evidence="10">
    <location>
        <begin position="398"/>
        <end position="420"/>
    </location>
</feature>
<keyword evidence="4" id="KW-0813">Transport</keyword>
<keyword evidence="8 10" id="KW-0472">Membrane</keyword>
<evidence type="ECO:0000256" key="5">
    <source>
        <dbReference type="ARBA" id="ARBA00022475"/>
    </source>
</evidence>
<evidence type="ECO:0000256" key="1">
    <source>
        <dbReference type="ARBA" id="ARBA00004429"/>
    </source>
</evidence>
<dbReference type="InterPro" id="IPR048279">
    <property type="entry name" value="MdtK-like"/>
</dbReference>
<dbReference type="EMBL" id="CP116805">
    <property type="protein sequence ID" value="WCL53999.1"/>
    <property type="molecule type" value="Genomic_DNA"/>
</dbReference>
<comment type="subcellular location">
    <subcellularLocation>
        <location evidence="1">Cell inner membrane</location>
        <topology evidence="1">Multi-pass membrane protein</topology>
    </subcellularLocation>
</comment>
<evidence type="ECO:0000256" key="8">
    <source>
        <dbReference type="ARBA" id="ARBA00023136"/>
    </source>
</evidence>
<dbReference type="GO" id="GO:0042910">
    <property type="term" value="F:xenobiotic transmembrane transporter activity"/>
    <property type="evidence" value="ECO:0007669"/>
    <property type="project" value="InterPro"/>
</dbReference>
<dbReference type="PANTHER" id="PTHR43823:SF3">
    <property type="entry name" value="MULTIDRUG EXPORT PROTEIN MEPA"/>
    <property type="match status" value="1"/>
</dbReference>
<proteinExistence type="inferred from homology"/>
<dbReference type="InterPro" id="IPR002528">
    <property type="entry name" value="MATE_fam"/>
</dbReference>
<evidence type="ECO:0000256" key="4">
    <source>
        <dbReference type="ARBA" id="ARBA00022448"/>
    </source>
</evidence>
<dbReference type="Proteomes" id="UP001217500">
    <property type="component" value="Chromosome"/>
</dbReference>
<keyword evidence="12" id="KW-1185">Reference proteome</keyword>
<keyword evidence="7 10" id="KW-1133">Transmembrane helix</keyword>
<comment type="similarity">
    <text evidence="2">Belongs to the multi antimicrobial extrusion (MATE) (TC 2.A.66.1) family. MepA subfamily.</text>
</comment>
<evidence type="ECO:0000313" key="12">
    <source>
        <dbReference type="Proteomes" id="UP001217500"/>
    </source>
</evidence>
<feature type="transmembrane region" description="Helical" evidence="10">
    <location>
        <begin position="21"/>
        <end position="41"/>
    </location>
</feature>
<evidence type="ECO:0000256" key="7">
    <source>
        <dbReference type="ARBA" id="ARBA00022989"/>
    </source>
</evidence>
<evidence type="ECO:0000256" key="2">
    <source>
        <dbReference type="ARBA" id="ARBA00008417"/>
    </source>
</evidence>
<feature type="transmembrane region" description="Helical" evidence="10">
    <location>
        <begin position="254"/>
        <end position="274"/>
    </location>
</feature>
<feature type="transmembrane region" description="Helical" evidence="10">
    <location>
        <begin position="426"/>
        <end position="445"/>
    </location>
</feature>
<feature type="transmembrane region" description="Helical" evidence="10">
    <location>
        <begin position="61"/>
        <end position="84"/>
    </location>
</feature>
<dbReference type="AlphaFoldDB" id="A0AAF0BK88"/>
<dbReference type="GO" id="GO:0046677">
    <property type="term" value="P:response to antibiotic"/>
    <property type="evidence" value="ECO:0007669"/>
    <property type="project" value="UniProtKB-KW"/>
</dbReference>
<feature type="transmembrane region" description="Helical" evidence="10">
    <location>
        <begin position="170"/>
        <end position="192"/>
    </location>
</feature>
<evidence type="ECO:0000313" key="11">
    <source>
        <dbReference type="EMBL" id="WCL53999.1"/>
    </source>
</evidence>
<dbReference type="PIRSF" id="PIRSF006603">
    <property type="entry name" value="DinF"/>
    <property type="match status" value="1"/>
</dbReference>
<dbReference type="KEGG" id="gso:PH603_15785"/>
<evidence type="ECO:0000256" key="10">
    <source>
        <dbReference type="SAM" id="Phobius"/>
    </source>
</evidence>
<dbReference type="PANTHER" id="PTHR43823">
    <property type="entry name" value="SPORULATION PROTEIN YKVU"/>
    <property type="match status" value="1"/>
</dbReference>
<dbReference type="RefSeq" id="WP_289503718.1">
    <property type="nucleotide sequence ID" value="NZ_CP116805.1"/>
</dbReference>
<feature type="transmembrane region" description="Helical" evidence="10">
    <location>
        <begin position="371"/>
        <end position="391"/>
    </location>
</feature>
<dbReference type="NCBIfam" id="TIGR00797">
    <property type="entry name" value="matE"/>
    <property type="match status" value="1"/>
</dbReference>
<feature type="transmembrane region" description="Helical" evidence="10">
    <location>
        <begin position="105"/>
        <end position="131"/>
    </location>
</feature>
<protein>
    <recommendedName>
        <fullName evidence="3">Multidrug export protein MepA</fullName>
    </recommendedName>
</protein>
<evidence type="ECO:0000256" key="3">
    <source>
        <dbReference type="ARBA" id="ARBA00022106"/>
    </source>
</evidence>
<keyword evidence="5" id="KW-1003">Cell membrane</keyword>
<dbReference type="InterPro" id="IPR051327">
    <property type="entry name" value="MATE_MepA_subfamily"/>
</dbReference>
<name>A0AAF0BK88_9PROT</name>
<feature type="transmembrane region" description="Helical" evidence="10">
    <location>
        <begin position="198"/>
        <end position="220"/>
    </location>
</feature>
<gene>
    <name evidence="11" type="ORF">PH603_15785</name>
</gene>
<organism evidence="11 12">
    <name type="scientific">Gimibacter soli</name>
    <dbReference type="NCBI Taxonomy" id="3024400"/>
    <lineage>
        <taxon>Bacteria</taxon>
        <taxon>Pseudomonadati</taxon>
        <taxon>Pseudomonadota</taxon>
        <taxon>Alphaproteobacteria</taxon>
        <taxon>Kordiimonadales</taxon>
        <taxon>Temperatibacteraceae</taxon>
        <taxon>Gimibacter</taxon>
    </lineage>
</organism>
<keyword evidence="6 10" id="KW-0812">Transmembrane</keyword>
<evidence type="ECO:0000256" key="6">
    <source>
        <dbReference type="ARBA" id="ARBA00022692"/>
    </source>
</evidence>
<reference evidence="11" key="1">
    <citation type="submission" date="2023-01" db="EMBL/GenBank/DDBJ databases">
        <title>The genome sequence of Kordiimonadaceae bacterium 6D33.</title>
        <authorList>
            <person name="Liu Y."/>
        </authorList>
    </citation>
    <scope>NUCLEOTIDE SEQUENCE</scope>
    <source>
        <strain evidence="11">6D33</strain>
    </source>
</reference>
<dbReference type="CDD" id="cd13143">
    <property type="entry name" value="MATE_MepA_like"/>
    <property type="match status" value="1"/>
</dbReference>
<feature type="transmembrane region" description="Helical" evidence="10">
    <location>
        <begin position="328"/>
        <end position="351"/>
    </location>
</feature>
<feature type="transmembrane region" description="Helical" evidence="10">
    <location>
        <begin position="143"/>
        <end position="163"/>
    </location>
</feature>